<comment type="caution">
    <text evidence="2">The sequence shown here is derived from an EMBL/GenBank/DDBJ whole genome shotgun (WGS) entry which is preliminary data.</text>
</comment>
<dbReference type="RefSeq" id="WP_344786369.1">
    <property type="nucleotide sequence ID" value="NZ_BAABCA010000001.1"/>
</dbReference>
<dbReference type="SUPFAM" id="SSF52317">
    <property type="entry name" value="Class I glutamine amidotransferase-like"/>
    <property type="match status" value="1"/>
</dbReference>
<name>A0ABP8C0V8_9FLAO</name>
<feature type="domain" description="ThuA-like" evidence="1">
    <location>
        <begin position="101"/>
        <end position="304"/>
    </location>
</feature>
<evidence type="ECO:0000313" key="2">
    <source>
        <dbReference type="EMBL" id="GAA4231400.1"/>
    </source>
</evidence>
<accession>A0ABP8C0V8</accession>
<reference evidence="3" key="1">
    <citation type="journal article" date="2019" name="Int. J. Syst. Evol. Microbiol.">
        <title>The Global Catalogue of Microorganisms (GCM) 10K type strain sequencing project: providing services to taxonomists for standard genome sequencing and annotation.</title>
        <authorList>
            <consortium name="The Broad Institute Genomics Platform"/>
            <consortium name="The Broad Institute Genome Sequencing Center for Infectious Disease"/>
            <person name="Wu L."/>
            <person name="Ma J."/>
        </authorList>
    </citation>
    <scope>NUCLEOTIDE SEQUENCE [LARGE SCALE GENOMIC DNA]</scope>
    <source>
        <strain evidence="3">JCM 17630</strain>
    </source>
</reference>
<proteinExistence type="predicted"/>
<dbReference type="Proteomes" id="UP001501496">
    <property type="component" value="Unassembled WGS sequence"/>
</dbReference>
<evidence type="ECO:0000259" key="1">
    <source>
        <dbReference type="Pfam" id="PF06283"/>
    </source>
</evidence>
<gene>
    <name evidence="2" type="ORF">GCM10022291_03760</name>
</gene>
<dbReference type="InterPro" id="IPR029062">
    <property type="entry name" value="Class_I_gatase-like"/>
</dbReference>
<dbReference type="Gene3D" id="3.40.50.880">
    <property type="match status" value="1"/>
</dbReference>
<organism evidence="2 3">
    <name type="scientific">Postechiella marina</name>
    <dbReference type="NCBI Taxonomy" id="943941"/>
    <lineage>
        <taxon>Bacteria</taxon>
        <taxon>Pseudomonadati</taxon>
        <taxon>Bacteroidota</taxon>
        <taxon>Flavobacteriia</taxon>
        <taxon>Flavobacteriales</taxon>
        <taxon>Flavobacteriaceae</taxon>
        <taxon>Postechiella</taxon>
    </lineage>
</organism>
<dbReference type="PANTHER" id="PTHR40469">
    <property type="entry name" value="SECRETED GLYCOSYL HYDROLASE"/>
    <property type="match status" value="1"/>
</dbReference>
<evidence type="ECO:0000313" key="3">
    <source>
        <dbReference type="Proteomes" id="UP001501496"/>
    </source>
</evidence>
<dbReference type="PANTHER" id="PTHR40469:SF2">
    <property type="entry name" value="GALACTOSE-BINDING DOMAIN-LIKE SUPERFAMILY PROTEIN"/>
    <property type="match status" value="1"/>
</dbReference>
<protein>
    <submittedName>
        <fullName evidence="2">ThuA domain-containing protein</fullName>
    </submittedName>
</protein>
<dbReference type="EMBL" id="BAABCA010000001">
    <property type="protein sequence ID" value="GAA4231400.1"/>
    <property type="molecule type" value="Genomic_DNA"/>
</dbReference>
<dbReference type="Pfam" id="PF06283">
    <property type="entry name" value="ThuA"/>
    <property type="match status" value="1"/>
</dbReference>
<keyword evidence="3" id="KW-1185">Reference proteome</keyword>
<dbReference type="InterPro" id="IPR029010">
    <property type="entry name" value="ThuA-like"/>
</dbReference>
<sequence length="330" mass="37294">MKLKLVVFYCLSVLVFNCKLGTSTSKNKVQSKLNVLIIDGENNHSIWPKSTLMIKDYLEETSMFKVDITRKAFTWKGDDLIKKYPLTPPIETTPVKNPKEDPNFSPDFSKYDLVVSNLGWKASNWPAQTKANFEKYMANGGGLIVIHAADNSFGDWDEYNKMIGLGGWGGRNAKSGPYVYYTDKGELKHDHKEGNCGQHGKQTEFILETRAPEHPIMKGLPKMWLHTKDELYEKLRGPAENMTVLATAYSDKENGKSRTGRHEPMLMAINYKKGRVFHTALGHTDYSFECAGFITTLQRGAEWVATGKVTQEVPADFPSANQTSPRKWNK</sequence>